<dbReference type="AlphaFoldDB" id="A0AAN8QYD6"/>
<protein>
    <submittedName>
        <fullName evidence="1">Uncharacterized protein</fullName>
    </submittedName>
</protein>
<gene>
    <name evidence="1" type="ORF">J4Q44_G00231120</name>
</gene>
<proteinExistence type="predicted"/>
<evidence type="ECO:0000313" key="1">
    <source>
        <dbReference type="EMBL" id="KAK6306187.1"/>
    </source>
</evidence>
<reference evidence="1 2" key="1">
    <citation type="submission" date="2021-04" db="EMBL/GenBank/DDBJ databases">
        <authorList>
            <person name="De Guttry C."/>
            <person name="Zahm M."/>
            <person name="Klopp C."/>
            <person name="Cabau C."/>
            <person name="Louis A."/>
            <person name="Berthelot C."/>
            <person name="Parey E."/>
            <person name="Roest Crollius H."/>
            <person name="Montfort J."/>
            <person name="Robinson-Rechavi M."/>
            <person name="Bucao C."/>
            <person name="Bouchez O."/>
            <person name="Gislard M."/>
            <person name="Lluch J."/>
            <person name="Milhes M."/>
            <person name="Lampietro C."/>
            <person name="Lopez Roques C."/>
            <person name="Donnadieu C."/>
            <person name="Braasch I."/>
            <person name="Desvignes T."/>
            <person name="Postlethwait J."/>
            <person name="Bobe J."/>
            <person name="Wedekind C."/>
            <person name="Guiguen Y."/>
        </authorList>
    </citation>
    <scope>NUCLEOTIDE SEQUENCE [LARGE SCALE GENOMIC DNA]</scope>
    <source>
        <strain evidence="1">Cs_M1</strain>
        <tissue evidence="1">Blood</tissue>
    </source>
</reference>
<keyword evidence="2" id="KW-1185">Reference proteome</keyword>
<dbReference type="Proteomes" id="UP001356427">
    <property type="component" value="Unassembled WGS sequence"/>
</dbReference>
<name>A0AAN8QYD6_9TELE</name>
<organism evidence="1 2">
    <name type="scientific">Coregonus suidteri</name>
    <dbReference type="NCBI Taxonomy" id="861788"/>
    <lineage>
        <taxon>Eukaryota</taxon>
        <taxon>Metazoa</taxon>
        <taxon>Chordata</taxon>
        <taxon>Craniata</taxon>
        <taxon>Vertebrata</taxon>
        <taxon>Euteleostomi</taxon>
        <taxon>Actinopterygii</taxon>
        <taxon>Neopterygii</taxon>
        <taxon>Teleostei</taxon>
        <taxon>Protacanthopterygii</taxon>
        <taxon>Salmoniformes</taxon>
        <taxon>Salmonidae</taxon>
        <taxon>Coregoninae</taxon>
        <taxon>Coregonus</taxon>
    </lineage>
</organism>
<sequence length="74" mass="7811">MRCRNRAEHPYRGQGVGVWAGRRGNGLVQARSTMKNSGDLQQAAAAEGVTRIHKGKAAENALSSPHPSSCGTPL</sequence>
<evidence type="ECO:0000313" key="2">
    <source>
        <dbReference type="Proteomes" id="UP001356427"/>
    </source>
</evidence>
<comment type="caution">
    <text evidence="1">The sequence shown here is derived from an EMBL/GenBank/DDBJ whole genome shotgun (WGS) entry which is preliminary data.</text>
</comment>
<accession>A0AAN8QYD6</accession>
<dbReference type="EMBL" id="JAGTTL010000021">
    <property type="protein sequence ID" value="KAK6306187.1"/>
    <property type="molecule type" value="Genomic_DNA"/>
</dbReference>